<sequence>MPPSFPYYRSTDIYGSQAAEDRKEEMNDLEPFWIFENEEEENYAIERHISCYPMSRASSHLDQLKKSLAVYRMAFGQARQEDLVDFIEENLS</sequence>
<dbReference type="RefSeq" id="WP_181413348.1">
    <property type="nucleotide sequence ID" value="NZ_QICM01000027.1"/>
</dbReference>
<gene>
    <name evidence="1" type="ORF">C8C78_12729</name>
</gene>
<feature type="non-terminal residue" evidence="1">
    <location>
        <position position="92"/>
    </location>
</feature>
<evidence type="ECO:0000313" key="2">
    <source>
        <dbReference type="Proteomes" id="UP000247389"/>
    </source>
</evidence>
<organism evidence="1 2">
    <name type="scientific">Halanaerobium congolense</name>
    <dbReference type="NCBI Taxonomy" id="54121"/>
    <lineage>
        <taxon>Bacteria</taxon>
        <taxon>Bacillati</taxon>
        <taxon>Bacillota</taxon>
        <taxon>Clostridia</taxon>
        <taxon>Halanaerobiales</taxon>
        <taxon>Halanaerobiaceae</taxon>
        <taxon>Halanaerobium</taxon>
    </lineage>
</organism>
<evidence type="ECO:0000313" key="1">
    <source>
        <dbReference type="EMBL" id="PXV62952.1"/>
    </source>
</evidence>
<reference evidence="1 2" key="1">
    <citation type="submission" date="2018-04" db="EMBL/GenBank/DDBJ databases">
        <title>Subsurface microbial communities from deep shales in Ohio and West Virginia, USA.</title>
        <authorList>
            <person name="Wrighton K."/>
        </authorList>
    </citation>
    <scope>NUCLEOTIDE SEQUENCE [LARGE SCALE GENOMIC DNA]</scope>
    <source>
        <strain evidence="1 2">MSL28</strain>
    </source>
</reference>
<dbReference type="Proteomes" id="UP000247389">
    <property type="component" value="Unassembled WGS sequence"/>
</dbReference>
<dbReference type="EMBL" id="QICM01000027">
    <property type="protein sequence ID" value="PXV62952.1"/>
    <property type="molecule type" value="Genomic_DNA"/>
</dbReference>
<name>A0A318E3T9_9FIRM</name>
<accession>A0A318E3T9</accession>
<dbReference type="AlphaFoldDB" id="A0A318E3T9"/>
<comment type="caution">
    <text evidence="1">The sequence shown here is derived from an EMBL/GenBank/DDBJ whole genome shotgun (WGS) entry which is preliminary data.</text>
</comment>
<proteinExistence type="predicted"/>
<protein>
    <submittedName>
        <fullName evidence="1">Uncharacterized protein</fullName>
    </submittedName>
</protein>